<evidence type="ECO:0000313" key="3">
    <source>
        <dbReference type="Proteomes" id="UP000054537"/>
    </source>
</evidence>
<feature type="transmembrane region" description="Helical" evidence="1">
    <location>
        <begin position="110"/>
        <end position="131"/>
    </location>
</feature>
<name>A0A0A6X984_ACTUT</name>
<organism evidence="2 3">
    <name type="scientific">Actinoplanes utahensis</name>
    <dbReference type="NCBI Taxonomy" id="1869"/>
    <lineage>
        <taxon>Bacteria</taxon>
        <taxon>Bacillati</taxon>
        <taxon>Actinomycetota</taxon>
        <taxon>Actinomycetes</taxon>
        <taxon>Micromonosporales</taxon>
        <taxon>Micromonosporaceae</taxon>
        <taxon>Actinoplanes</taxon>
    </lineage>
</organism>
<evidence type="ECO:0000313" key="2">
    <source>
        <dbReference type="EMBL" id="KHD76682.1"/>
    </source>
</evidence>
<dbReference type="RefSeq" id="WP_043525218.1">
    <property type="nucleotide sequence ID" value="NZ_BAABKU010000018.1"/>
</dbReference>
<keyword evidence="1" id="KW-0812">Transmembrane</keyword>
<comment type="caution">
    <text evidence="2">The sequence shown here is derived from an EMBL/GenBank/DDBJ whole genome shotgun (WGS) entry which is preliminary data.</text>
</comment>
<feature type="transmembrane region" description="Helical" evidence="1">
    <location>
        <begin position="37"/>
        <end position="57"/>
    </location>
</feature>
<evidence type="ECO:0000256" key="1">
    <source>
        <dbReference type="SAM" id="Phobius"/>
    </source>
</evidence>
<keyword evidence="1" id="KW-1133">Transmembrane helix</keyword>
<keyword evidence="3" id="KW-1185">Reference proteome</keyword>
<protein>
    <recommendedName>
        <fullName evidence="4">PH domain-containing protein</fullName>
    </recommendedName>
</protein>
<keyword evidence="1" id="KW-0472">Membrane</keyword>
<gene>
    <name evidence="2" type="ORF">MB27_15440</name>
</gene>
<sequence length="246" mass="26306">MFEWTARFRLPILLGALAIGVLYAVTGVVRTDRVQPLLLIGMGLVNLVLFLGAFYAGARYRPAALVARPDVPAFDVPVSPALVLGAALATTLGTAMGAGIVEDALSGDAAWVVAVLFAGLFVVLIAWWWALALGRFGVRLRPDGIEDRQSLGATFIPWEAFDGVDFPAHAGSPHRILLNVSRPGLVRKRGRRSGEITVVSSLSTDSVFLAGVIHWYAHRPEARAAIGTESERDRLVSEWGGGAAIR</sequence>
<evidence type="ECO:0008006" key="4">
    <source>
        <dbReference type="Google" id="ProtNLM"/>
    </source>
</evidence>
<dbReference type="eggNOG" id="ENOG5031TM3">
    <property type="taxonomic scope" value="Bacteria"/>
</dbReference>
<dbReference type="Proteomes" id="UP000054537">
    <property type="component" value="Unassembled WGS sequence"/>
</dbReference>
<feature type="transmembrane region" description="Helical" evidence="1">
    <location>
        <begin position="12"/>
        <end position="31"/>
    </location>
</feature>
<feature type="transmembrane region" description="Helical" evidence="1">
    <location>
        <begin position="78"/>
        <end position="98"/>
    </location>
</feature>
<dbReference type="STRING" id="1869.MB27_15440"/>
<reference evidence="2 3" key="1">
    <citation type="submission" date="2014-10" db="EMBL/GenBank/DDBJ databases">
        <title>Draft genome sequence of Actinoplanes utahensis NRRL 12052.</title>
        <authorList>
            <person name="Velasco-Bucheli B."/>
            <person name="del Cerro C."/>
            <person name="Hormigo D."/>
            <person name="Garcia J.L."/>
            <person name="Acebal C."/>
            <person name="Arroyo M."/>
            <person name="de la Mata I."/>
        </authorList>
    </citation>
    <scope>NUCLEOTIDE SEQUENCE [LARGE SCALE GENOMIC DNA]</scope>
    <source>
        <strain evidence="2 3">NRRL 12052</strain>
    </source>
</reference>
<dbReference type="OrthoDB" id="3405898at2"/>
<dbReference type="AlphaFoldDB" id="A0A0A6X984"/>
<dbReference type="EMBL" id="JRTT01000016">
    <property type="protein sequence ID" value="KHD76682.1"/>
    <property type="molecule type" value="Genomic_DNA"/>
</dbReference>
<proteinExistence type="predicted"/>
<accession>A0A0A6X984</accession>